<comment type="similarity">
    <text evidence="2">Belongs to the membrane magnesium transporter (TC 1.A.67) family.</text>
</comment>
<dbReference type="GO" id="GO:0034975">
    <property type="term" value="P:protein folding in endoplasmic reticulum"/>
    <property type="evidence" value="ECO:0007669"/>
    <property type="project" value="TreeGrafter"/>
</dbReference>
<keyword evidence="6" id="KW-0732">Signal</keyword>
<dbReference type="Proteomes" id="UP000244722">
    <property type="component" value="Unassembled WGS sequence"/>
</dbReference>
<organism evidence="7 8">
    <name type="scientific">Tuber borchii</name>
    <name type="common">White truffle</name>
    <dbReference type="NCBI Taxonomy" id="42251"/>
    <lineage>
        <taxon>Eukaryota</taxon>
        <taxon>Fungi</taxon>
        <taxon>Dikarya</taxon>
        <taxon>Ascomycota</taxon>
        <taxon>Pezizomycotina</taxon>
        <taxon>Pezizomycetes</taxon>
        <taxon>Pezizales</taxon>
        <taxon>Tuberaceae</taxon>
        <taxon>Tuber</taxon>
    </lineage>
</organism>
<evidence type="ECO:0000256" key="1">
    <source>
        <dbReference type="ARBA" id="ARBA00004127"/>
    </source>
</evidence>
<evidence type="ECO:0000313" key="8">
    <source>
        <dbReference type="Proteomes" id="UP000244722"/>
    </source>
</evidence>
<evidence type="ECO:0000256" key="6">
    <source>
        <dbReference type="SAM" id="SignalP"/>
    </source>
</evidence>
<keyword evidence="8" id="KW-1185">Reference proteome</keyword>
<dbReference type="InterPro" id="IPR018937">
    <property type="entry name" value="MMgT"/>
</dbReference>
<gene>
    <name evidence="7" type="ORF">B9Z19DRAFT_1094575</name>
</gene>
<evidence type="ECO:0000256" key="3">
    <source>
        <dbReference type="ARBA" id="ARBA00022692"/>
    </source>
</evidence>
<keyword evidence="4" id="KW-1133">Transmembrane helix</keyword>
<evidence type="ECO:0000313" key="7">
    <source>
        <dbReference type="EMBL" id="PUU73676.1"/>
    </source>
</evidence>
<dbReference type="PANTHER" id="PTHR28144">
    <property type="entry name" value="ER MEMBRANE PROTEIN COMPLEX SUBUNIT 5"/>
    <property type="match status" value="1"/>
</dbReference>
<dbReference type="InterPro" id="IPR053279">
    <property type="entry name" value="EMC_subunit"/>
</dbReference>
<evidence type="ECO:0000256" key="5">
    <source>
        <dbReference type="ARBA" id="ARBA00023136"/>
    </source>
</evidence>
<evidence type="ECO:0000256" key="2">
    <source>
        <dbReference type="ARBA" id="ARBA00006109"/>
    </source>
</evidence>
<dbReference type="GO" id="GO:0072546">
    <property type="term" value="C:EMC complex"/>
    <property type="evidence" value="ECO:0007669"/>
    <property type="project" value="TreeGrafter"/>
</dbReference>
<evidence type="ECO:0000256" key="4">
    <source>
        <dbReference type="ARBA" id="ARBA00022989"/>
    </source>
</evidence>
<dbReference type="PANTHER" id="PTHR28144:SF1">
    <property type="entry name" value="ER MEMBRANE PROTEIN COMPLEX SUBUNIT 5"/>
    <property type="match status" value="1"/>
</dbReference>
<feature type="signal peptide" evidence="6">
    <location>
        <begin position="1"/>
        <end position="20"/>
    </location>
</feature>
<dbReference type="OrthoDB" id="44756at2759"/>
<keyword evidence="5" id="KW-0472">Membrane</keyword>
<dbReference type="STRING" id="42251.A0A2T6ZE03"/>
<comment type="caution">
    <text evidence="7">The sequence shown here is derived from an EMBL/GenBank/DDBJ whole genome shotgun (WGS) entry which is preliminary data.</text>
</comment>
<dbReference type="EMBL" id="NESQ01000355">
    <property type="protein sequence ID" value="PUU73676.1"/>
    <property type="molecule type" value="Genomic_DNA"/>
</dbReference>
<protein>
    <submittedName>
        <fullName evidence="7">Magnesium transporter</fullName>
    </submittedName>
</protein>
<dbReference type="AlphaFoldDB" id="A0A2T6ZE03"/>
<name>A0A2T6ZE03_TUBBO</name>
<accession>A0A2T6ZE03</accession>
<comment type="subcellular location">
    <subcellularLocation>
        <location evidence="1">Endomembrane system</location>
        <topology evidence="1">Multi-pass membrane protein</topology>
    </subcellularLocation>
</comment>
<dbReference type="Pfam" id="PF10270">
    <property type="entry name" value="MMgT"/>
    <property type="match status" value="1"/>
</dbReference>
<proteinExistence type="inferred from homology"/>
<reference evidence="7 8" key="1">
    <citation type="submission" date="2017-04" db="EMBL/GenBank/DDBJ databases">
        <title>Draft genome sequence of Tuber borchii Vittad., a whitish edible truffle.</title>
        <authorList>
            <consortium name="DOE Joint Genome Institute"/>
            <person name="Murat C."/>
            <person name="Kuo A."/>
            <person name="Barry K.W."/>
            <person name="Clum A."/>
            <person name="Dockter R.B."/>
            <person name="Fauchery L."/>
            <person name="Iotti M."/>
            <person name="Kohler A."/>
            <person name="Labutti K."/>
            <person name="Lindquist E.A."/>
            <person name="Lipzen A."/>
            <person name="Ohm R.A."/>
            <person name="Wang M."/>
            <person name="Grigoriev I.V."/>
            <person name="Zambonelli A."/>
            <person name="Martin F.M."/>
        </authorList>
    </citation>
    <scope>NUCLEOTIDE SEQUENCE [LARGE SCALE GENOMIC DNA]</scope>
    <source>
        <strain evidence="7 8">Tbo3840</strain>
    </source>
</reference>
<feature type="chain" id="PRO_5015754486" evidence="6">
    <location>
        <begin position="21"/>
        <end position="111"/>
    </location>
</feature>
<sequence length="111" mass="12281">MASKALISLSTILLIHSCYSAHEHSLLTPTTSLPLDVAIETVVSVVLLCFGIVLGNREELKPISWSVWSGLMEREKGCGQFGYLEERVGFLDIRAKRAEFEKWVKGAEEGS</sequence>
<keyword evidence="3" id="KW-0812">Transmembrane</keyword>